<evidence type="ECO:0000313" key="4">
    <source>
        <dbReference type="Proteomes" id="UP000325315"/>
    </source>
</evidence>
<dbReference type="GO" id="GO:0003676">
    <property type="term" value="F:nucleic acid binding"/>
    <property type="evidence" value="ECO:0007669"/>
    <property type="project" value="InterPro"/>
</dbReference>
<dbReference type="GO" id="GO:0008270">
    <property type="term" value="F:zinc ion binding"/>
    <property type="evidence" value="ECO:0007669"/>
    <property type="project" value="UniProtKB-KW"/>
</dbReference>
<dbReference type="Proteomes" id="UP000325315">
    <property type="component" value="Unassembled WGS sequence"/>
</dbReference>
<evidence type="ECO:0000313" key="3">
    <source>
        <dbReference type="EMBL" id="KAA3487583.1"/>
    </source>
</evidence>
<evidence type="ECO:0000256" key="1">
    <source>
        <dbReference type="PROSITE-ProRule" id="PRU00047"/>
    </source>
</evidence>
<protein>
    <submittedName>
        <fullName evidence="3">CBS domain-containing protein CBSX5-like</fullName>
    </submittedName>
</protein>
<keyword evidence="1" id="KW-0479">Metal-binding</keyword>
<evidence type="ECO:0000259" key="2">
    <source>
        <dbReference type="PROSITE" id="PS50158"/>
    </source>
</evidence>
<comment type="caution">
    <text evidence="3">The sequence shown here is derived from an EMBL/GenBank/DDBJ whole genome shotgun (WGS) entry which is preliminary data.</text>
</comment>
<organism evidence="3 4">
    <name type="scientific">Gossypium australe</name>
    <dbReference type="NCBI Taxonomy" id="47621"/>
    <lineage>
        <taxon>Eukaryota</taxon>
        <taxon>Viridiplantae</taxon>
        <taxon>Streptophyta</taxon>
        <taxon>Embryophyta</taxon>
        <taxon>Tracheophyta</taxon>
        <taxon>Spermatophyta</taxon>
        <taxon>Magnoliopsida</taxon>
        <taxon>eudicotyledons</taxon>
        <taxon>Gunneridae</taxon>
        <taxon>Pentapetalae</taxon>
        <taxon>rosids</taxon>
        <taxon>malvids</taxon>
        <taxon>Malvales</taxon>
        <taxon>Malvaceae</taxon>
        <taxon>Malvoideae</taxon>
        <taxon>Gossypium</taxon>
    </lineage>
</organism>
<reference evidence="4" key="1">
    <citation type="journal article" date="2019" name="Plant Biotechnol. J.">
        <title>Genome sequencing of the Australian wild diploid species Gossypium australe highlights disease resistance and delayed gland morphogenesis.</title>
        <authorList>
            <person name="Cai Y."/>
            <person name="Cai X."/>
            <person name="Wang Q."/>
            <person name="Wang P."/>
            <person name="Zhang Y."/>
            <person name="Cai C."/>
            <person name="Xu Y."/>
            <person name="Wang K."/>
            <person name="Zhou Z."/>
            <person name="Wang C."/>
            <person name="Geng S."/>
            <person name="Li B."/>
            <person name="Dong Q."/>
            <person name="Hou Y."/>
            <person name="Wang H."/>
            <person name="Ai P."/>
            <person name="Liu Z."/>
            <person name="Yi F."/>
            <person name="Sun M."/>
            <person name="An G."/>
            <person name="Cheng J."/>
            <person name="Zhang Y."/>
            <person name="Shi Q."/>
            <person name="Xie Y."/>
            <person name="Shi X."/>
            <person name="Chang Y."/>
            <person name="Huang F."/>
            <person name="Chen Y."/>
            <person name="Hong S."/>
            <person name="Mi L."/>
            <person name="Sun Q."/>
            <person name="Zhang L."/>
            <person name="Zhou B."/>
            <person name="Peng R."/>
            <person name="Zhang X."/>
            <person name="Liu F."/>
        </authorList>
    </citation>
    <scope>NUCLEOTIDE SEQUENCE [LARGE SCALE GENOMIC DNA]</scope>
    <source>
        <strain evidence="4">cv. PA1801</strain>
    </source>
</reference>
<dbReference type="InterPro" id="IPR001878">
    <property type="entry name" value="Znf_CCHC"/>
</dbReference>
<dbReference type="EMBL" id="SMMG02000001">
    <property type="protein sequence ID" value="KAA3487583.1"/>
    <property type="molecule type" value="Genomic_DNA"/>
</dbReference>
<keyword evidence="1" id="KW-0862">Zinc</keyword>
<keyword evidence="1" id="KW-0863">Zinc-finger</keyword>
<sequence>MCKRLEDGLNEEIRLSVGILELKEKKFAGKSHQSALEKSREYHPRFTAFAGISIKDRDTRHFNSKPQTTSIVSLGSVRNVGLECKHCNKRHYGECRISSGACFKCGSLDHYLQNCPKKSIDERDQPVKASNMATRGRPPRNIGIRVVTEVLRKILL</sequence>
<keyword evidence="4" id="KW-1185">Reference proteome</keyword>
<dbReference type="Gene3D" id="4.10.60.10">
    <property type="entry name" value="Zinc finger, CCHC-type"/>
    <property type="match status" value="1"/>
</dbReference>
<feature type="domain" description="CCHC-type" evidence="2">
    <location>
        <begin position="102"/>
        <end position="117"/>
    </location>
</feature>
<name>A0A5B6X1H7_9ROSI</name>
<accession>A0A5B6X1H7</accession>
<proteinExistence type="predicted"/>
<dbReference type="AlphaFoldDB" id="A0A5B6X1H7"/>
<gene>
    <name evidence="3" type="ORF">EPI10_031398</name>
</gene>
<dbReference type="PROSITE" id="PS50158">
    <property type="entry name" value="ZF_CCHC"/>
    <property type="match status" value="1"/>
</dbReference>
<dbReference type="OrthoDB" id="8066754at2759"/>